<comment type="catalytic activity">
    <reaction evidence="5">
        <text>molybdopterin + ATP + H(+) = adenylyl-molybdopterin + diphosphate</text>
        <dbReference type="Rhea" id="RHEA:31331"/>
        <dbReference type="ChEBI" id="CHEBI:15378"/>
        <dbReference type="ChEBI" id="CHEBI:30616"/>
        <dbReference type="ChEBI" id="CHEBI:33019"/>
        <dbReference type="ChEBI" id="CHEBI:58698"/>
        <dbReference type="ChEBI" id="CHEBI:62727"/>
        <dbReference type="EC" id="2.7.7.75"/>
    </reaction>
</comment>
<evidence type="ECO:0000256" key="4">
    <source>
        <dbReference type="ARBA" id="ARBA00023150"/>
    </source>
</evidence>
<dbReference type="CDD" id="cd00886">
    <property type="entry name" value="MogA_MoaB"/>
    <property type="match status" value="1"/>
</dbReference>
<dbReference type="Pfam" id="PF01967">
    <property type="entry name" value="MoaC"/>
    <property type="match status" value="1"/>
</dbReference>
<reference evidence="9 10" key="1">
    <citation type="submission" date="2019-11" db="EMBL/GenBank/DDBJ databases">
        <title>Pedobacter petrophilus genome.</title>
        <authorList>
            <person name="Feldbauer M.J."/>
            <person name="Newman J.D."/>
        </authorList>
    </citation>
    <scope>NUCLEOTIDE SEQUENCE [LARGE SCALE GENOMIC DNA]</scope>
    <source>
        <strain evidence="9 10">LMG 29686</strain>
    </source>
</reference>
<dbReference type="InterPro" id="IPR008284">
    <property type="entry name" value="MoCF_biosynth_CS"/>
</dbReference>
<evidence type="ECO:0000313" key="10">
    <source>
        <dbReference type="Proteomes" id="UP000487757"/>
    </source>
</evidence>
<dbReference type="Gene3D" id="3.30.70.640">
    <property type="entry name" value="Molybdopterin cofactor biosynthesis C (MoaC) domain"/>
    <property type="match status" value="1"/>
</dbReference>
<dbReference type="AlphaFoldDB" id="A0A7K0G4T1"/>
<evidence type="ECO:0000259" key="8">
    <source>
        <dbReference type="SMART" id="SM00852"/>
    </source>
</evidence>
<proteinExistence type="predicted"/>
<name>A0A7K0G4T1_9SPHI</name>
<dbReference type="NCBIfam" id="TIGR00581">
    <property type="entry name" value="moaC"/>
    <property type="match status" value="1"/>
</dbReference>
<feature type="domain" description="MoaB/Mog" evidence="8">
    <location>
        <begin position="181"/>
        <end position="324"/>
    </location>
</feature>
<evidence type="ECO:0000256" key="7">
    <source>
        <dbReference type="ARBA" id="ARBA00058212"/>
    </source>
</evidence>
<dbReference type="PIRSF" id="PIRSF036594">
    <property type="entry name" value="MoaC_MogA"/>
    <property type="match status" value="1"/>
</dbReference>
<dbReference type="InterPro" id="IPR036425">
    <property type="entry name" value="MoaB/Mog-like_dom_sf"/>
</dbReference>
<dbReference type="Gene3D" id="3.40.980.10">
    <property type="entry name" value="MoaB/Mog-like domain"/>
    <property type="match status" value="1"/>
</dbReference>
<dbReference type="InterPro" id="IPR002820">
    <property type="entry name" value="Mopterin_CF_biosynth-C_dom"/>
</dbReference>
<dbReference type="UniPathway" id="UPA00344"/>
<dbReference type="GO" id="GO:0061598">
    <property type="term" value="F:molybdopterin adenylyltransferase activity"/>
    <property type="evidence" value="ECO:0007669"/>
    <property type="project" value="UniProtKB-EC"/>
</dbReference>
<dbReference type="InterPro" id="IPR051920">
    <property type="entry name" value="MPT_Adenylyltrnsfr/MoaC-Rel"/>
</dbReference>
<dbReference type="InterPro" id="IPR036522">
    <property type="entry name" value="MoaC_sf"/>
</dbReference>
<evidence type="ECO:0000256" key="5">
    <source>
        <dbReference type="ARBA" id="ARBA00051131"/>
    </source>
</evidence>
<organism evidence="9 10">
    <name type="scientific">Pedobacter petrophilus</name>
    <dbReference type="NCBI Taxonomy" id="1908241"/>
    <lineage>
        <taxon>Bacteria</taxon>
        <taxon>Pseudomonadati</taxon>
        <taxon>Bacteroidota</taxon>
        <taxon>Sphingobacteriia</taxon>
        <taxon>Sphingobacteriales</taxon>
        <taxon>Sphingobacteriaceae</taxon>
        <taxon>Pedobacter</taxon>
    </lineage>
</organism>
<dbReference type="PROSITE" id="PS01078">
    <property type="entry name" value="MOCF_BIOSYNTHESIS_1"/>
    <property type="match status" value="1"/>
</dbReference>
<dbReference type="SMART" id="SM00852">
    <property type="entry name" value="MoCF_biosynth"/>
    <property type="match status" value="1"/>
</dbReference>
<dbReference type="NCBIfam" id="NF002947">
    <property type="entry name" value="PRK03604.1"/>
    <property type="match status" value="1"/>
</dbReference>
<dbReference type="EMBL" id="WKKH01000036">
    <property type="protein sequence ID" value="MRX77996.1"/>
    <property type="molecule type" value="Genomic_DNA"/>
</dbReference>
<dbReference type="OrthoDB" id="9794429at2"/>
<dbReference type="InterPro" id="IPR023045">
    <property type="entry name" value="MoaC"/>
</dbReference>
<gene>
    <name evidence="9" type="ORF">GJU39_18100</name>
</gene>
<dbReference type="NCBIfam" id="TIGR00177">
    <property type="entry name" value="molyb_syn"/>
    <property type="match status" value="1"/>
</dbReference>
<dbReference type="InterPro" id="IPR001453">
    <property type="entry name" value="MoaB/Mog_dom"/>
</dbReference>
<evidence type="ECO:0000256" key="2">
    <source>
        <dbReference type="ARBA" id="ARBA00012509"/>
    </source>
</evidence>
<accession>A0A7K0G4T1</accession>
<dbReference type="InterPro" id="IPR012247">
    <property type="entry name" value="MoaC_MogA"/>
</dbReference>
<dbReference type="Pfam" id="PF00994">
    <property type="entry name" value="MoCF_biosynth"/>
    <property type="match status" value="1"/>
</dbReference>
<comment type="function">
    <text evidence="7">Catalyzes the adenylation of molybdopterin as part of the biosynthesis of the molybdenum-cofactor.</text>
</comment>
<dbReference type="GO" id="GO:0006777">
    <property type="term" value="P:Mo-molybdopterin cofactor biosynthetic process"/>
    <property type="evidence" value="ECO:0007669"/>
    <property type="project" value="UniProtKB-KW"/>
</dbReference>
<dbReference type="PANTHER" id="PTHR43764:SF1">
    <property type="entry name" value="MOLYBDOPTERIN MOLYBDOTRANSFERASE"/>
    <property type="match status" value="1"/>
</dbReference>
<evidence type="ECO:0000313" key="9">
    <source>
        <dbReference type="EMBL" id="MRX77996.1"/>
    </source>
</evidence>
<dbReference type="PANTHER" id="PTHR43764">
    <property type="entry name" value="MOLYBDENUM COFACTOR BIOSYNTHESIS"/>
    <property type="match status" value="1"/>
</dbReference>
<dbReference type="Proteomes" id="UP000487757">
    <property type="component" value="Unassembled WGS sequence"/>
</dbReference>
<dbReference type="EC" id="2.7.7.75" evidence="2"/>
<keyword evidence="10" id="KW-1185">Reference proteome</keyword>
<evidence type="ECO:0000256" key="1">
    <source>
        <dbReference type="ARBA" id="ARBA00005046"/>
    </source>
</evidence>
<evidence type="ECO:0000256" key="6">
    <source>
        <dbReference type="ARBA" id="ARBA00055087"/>
    </source>
</evidence>
<dbReference type="SUPFAM" id="SSF55040">
    <property type="entry name" value="Molybdenum cofactor biosynthesis protein C, MoaC"/>
    <property type="match status" value="1"/>
</dbReference>
<comment type="function">
    <text evidence="6">Catalyzes the conversion of (8S)-3',8-cyclo-7,8-dihydroguanosine 5'-triphosphate to cyclic pyranopterin monophosphate (cPMP).</text>
</comment>
<dbReference type="SUPFAM" id="SSF53218">
    <property type="entry name" value="Molybdenum cofactor biosynthesis proteins"/>
    <property type="match status" value="1"/>
</dbReference>
<keyword evidence="4" id="KW-0501">Molybdenum cofactor biosynthesis</keyword>
<protein>
    <recommendedName>
        <fullName evidence="3">Molybdopterin adenylyltransferase</fullName>
        <ecNumber evidence="2">2.7.7.75</ecNumber>
    </recommendedName>
</protein>
<comment type="pathway">
    <text evidence="1">Cofactor biosynthesis; molybdopterin biosynthesis.</text>
</comment>
<evidence type="ECO:0000256" key="3">
    <source>
        <dbReference type="ARBA" id="ARBA00013491"/>
    </source>
</evidence>
<sequence length="333" mass="36860">MNWWNALRQNYQFGEKKYLKTNRINGRKTFKMVNITKKSNSLRIAIATATVKVSKQETIDAVVQRKIPKGDVFEFARAAGLFGVKKTSDVIPDCHPLPIEFTSITYEVEGLNIIISVEVHTIYKTGVEVEAMHGASVSALTMYDMLKPIDKGVEIQNIRLLKKSGGKSDFKNLKFPELKAAVVVCSDSVFGKTAEDHSGKAIIARLEQFGIETAQYTVVPDEVEAIQDTAKELSNSNISLLIFTGGTGLSPRDVTPEAISPLIDRKIEGIMETARTYGQERMPYAMLSRGVAGFIGDTLVLTFPGSKNGVEEYIDALFPQILHLFKVNKGQKH</sequence>
<comment type="caution">
    <text evidence="9">The sequence shown here is derived from an EMBL/GenBank/DDBJ whole genome shotgun (WGS) entry which is preliminary data.</text>
</comment>